<keyword evidence="8" id="KW-0472">Membrane</keyword>
<dbReference type="Proteomes" id="UP000030003">
    <property type="component" value="Unassembled WGS sequence"/>
</dbReference>
<keyword evidence="6" id="KW-0812">Transmembrane</keyword>
<evidence type="ECO:0000256" key="1">
    <source>
        <dbReference type="ARBA" id="ARBA00004377"/>
    </source>
</evidence>
<keyword evidence="3" id="KW-1003">Cell membrane</keyword>
<evidence type="ECO:0000313" key="13">
    <source>
        <dbReference type="Proteomes" id="UP000030003"/>
    </source>
</evidence>
<keyword evidence="7" id="KW-1133">Transmembrane helix</keyword>
<dbReference type="STRING" id="1385515.GCA_000423325_00547"/>
<dbReference type="OrthoDB" id="6028515at2"/>
<dbReference type="eggNOG" id="COG4970">
    <property type="taxonomic scope" value="Bacteria"/>
</dbReference>
<evidence type="ECO:0000256" key="9">
    <source>
        <dbReference type="ARBA" id="ARBA00025772"/>
    </source>
</evidence>
<keyword evidence="13" id="KW-1185">Reference proteome</keyword>
<dbReference type="NCBIfam" id="TIGR02532">
    <property type="entry name" value="IV_pilin_GFxxxE"/>
    <property type="match status" value="1"/>
</dbReference>
<dbReference type="PRINTS" id="PR00885">
    <property type="entry name" value="BCTERIALGSPH"/>
</dbReference>
<comment type="subcellular location">
    <subcellularLocation>
        <location evidence="1">Cell inner membrane</location>
        <topology evidence="1">Single-pass membrane protein</topology>
    </subcellularLocation>
</comment>
<dbReference type="RefSeq" id="WP_081677687.1">
    <property type="nucleotide sequence ID" value="NZ_AUHT01000005.1"/>
</dbReference>
<dbReference type="PROSITE" id="PS00409">
    <property type="entry name" value="PROKAR_NTER_METHYL"/>
    <property type="match status" value="1"/>
</dbReference>
<dbReference type="Pfam" id="PF07963">
    <property type="entry name" value="N_methyl"/>
    <property type="match status" value="1"/>
</dbReference>
<evidence type="ECO:0000256" key="3">
    <source>
        <dbReference type="ARBA" id="ARBA00022475"/>
    </source>
</evidence>
<dbReference type="InterPro" id="IPR045584">
    <property type="entry name" value="Pilin-like"/>
</dbReference>
<evidence type="ECO:0000256" key="7">
    <source>
        <dbReference type="ARBA" id="ARBA00022989"/>
    </source>
</evidence>
<feature type="domain" description="General secretion pathway GspH" evidence="11">
    <location>
        <begin position="44"/>
        <end position="146"/>
    </location>
</feature>
<evidence type="ECO:0000256" key="5">
    <source>
        <dbReference type="ARBA" id="ARBA00022519"/>
    </source>
</evidence>
<dbReference type="SUPFAM" id="SSF54523">
    <property type="entry name" value="Pili subunits"/>
    <property type="match status" value="1"/>
</dbReference>
<evidence type="ECO:0000256" key="8">
    <source>
        <dbReference type="ARBA" id="ARBA00023136"/>
    </source>
</evidence>
<accession>A0A0A0M907</accession>
<sequence>MIPGPARRSTGFTLVETMVVLLLVALLAAAVVLTLPDGGGAVRATERFAAHLVHARDEAMLGMRPVRVVVDADGYRFERQDWGRWQALADGPFKPVHWESGVRPVLDRDAAPVSFVFDLQGGAGGSGSLVLAGERARMRVEVDPDGEVHVE</sequence>
<organism evidence="12 13">
    <name type="scientific">Lysobacter defluvii IMMIB APB-9 = DSM 18482</name>
    <dbReference type="NCBI Taxonomy" id="1385515"/>
    <lineage>
        <taxon>Bacteria</taxon>
        <taxon>Pseudomonadati</taxon>
        <taxon>Pseudomonadota</taxon>
        <taxon>Gammaproteobacteria</taxon>
        <taxon>Lysobacterales</taxon>
        <taxon>Lysobacteraceae</taxon>
        <taxon>Novilysobacter</taxon>
    </lineage>
</organism>
<dbReference type="InterPro" id="IPR022346">
    <property type="entry name" value="T2SS_GspH"/>
</dbReference>
<evidence type="ECO:0000259" key="11">
    <source>
        <dbReference type="Pfam" id="PF12019"/>
    </source>
</evidence>
<comment type="caution">
    <text evidence="12">The sequence shown here is derived from an EMBL/GenBank/DDBJ whole genome shotgun (WGS) entry which is preliminary data.</text>
</comment>
<dbReference type="AlphaFoldDB" id="A0A0A0M907"/>
<dbReference type="InterPro" id="IPR002416">
    <property type="entry name" value="T2SS_protein-GspH"/>
</dbReference>
<dbReference type="InterPro" id="IPR012902">
    <property type="entry name" value="N_methyl_site"/>
</dbReference>
<evidence type="ECO:0000256" key="10">
    <source>
        <dbReference type="ARBA" id="ARBA00030775"/>
    </source>
</evidence>
<proteinExistence type="inferred from homology"/>
<comment type="similarity">
    <text evidence="9">Belongs to the GSP H family.</text>
</comment>
<gene>
    <name evidence="12" type="ORF">N791_08430</name>
</gene>
<evidence type="ECO:0000256" key="4">
    <source>
        <dbReference type="ARBA" id="ARBA00022481"/>
    </source>
</evidence>
<dbReference type="Pfam" id="PF12019">
    <property type="entry name" value="GspH"/>
    <property type="match status" value="1"/>
</dbReference>
<dbReference type="GO" id="GO:0005886">
    <property type="term" value="C:plasma membrane"/>
    <property type="evidence" value="ECO:0007669"/>
    <property type="project" value="UniProtKB-SubCell"/>
</dbReference>
<evidence type="ECO:0000313" key="12">
    <source>
        <dbReference type="EMBL" id="KGO97656.1"/>
    </source>
</evidence>
<dbReference type="Gene3D" id="3.55.40.10">
    <property type="entry name" value="minor pseudopilin epsh domain"/>
    <property type="match status" value="1"/>
</dbReference>
<protein>
    <recommendedName>
        <fullName evidence="2">Type II secretion system protein H</fullName>
    </recommendedName>
    <alternativeName>
        <fullName evidence="10">General secretion pathway protein H</fullName>
    </alternativeName>
</protein>
<evidence type="ECO:0000256" key="6">
    <source>
        <dbReference type="ARBA" id="ARBA00022692"/>
    </source>
</evidence>
<keyword evidence="4" id="KW-0488">Methylation</keyword>
<keyword evidence="5" id="KW-0997">Cell inner membrane</keyword>
<dbReference type="GO" id="GO:0015627">
    <property type="term" value="C:type II protein secretion system complex"/>
    <property type="evidence" value="ECO:0007669"/>
    <property type="project" value="InterPro"/>
</dbReference>
<evidence type="ECO:0000256" key="2">
    <source>
        <dbReference type="ARBA" id="ARBA00021549"/>
    </source>
</evidence>
<reference evidence="12 13" key="1">
    <citation type="submission" date="2013-08" db="EMBL/GenBank/DDBJ databases">
        <title>Genomic analysis of Lysobacter defluvii.</title>
        <authorList>
            <person name="Wang Q."/>
            <person name="Wang G."/>
        </authorList>
    </citation>
    <scope>NUCLEOTIDE SEQUENCE [LARGE SCALE GENOMIC DNA]</scope>
    <source>
        <strain evidence="12 13">IMMIB APB-9</strain>
    </source>
</reference>
<dbReference type="EMBL" id="AVBH01000252">
    <property type="protein sequence ID" value="KGO97656.1"/>
    <property type="molecule type" value="Genomic_DNA"/>
</dbReference>
<name>A0A0A0M907_9GAMM</name>
<dbReference type="GO" id="GO:0015628">
    <property type="term" value="P:protein secretion by the type II secretion system"/>
    <property type="evidence" value="ECO:0007669"/>
    <property type="project" value="InterPro"/>
</dbReference>